<keyword evidence="1" id="KW-0812">Transmembrane</keyword>
<sequence>MMRLLVRLLSTLLGLALAGAGALLAVEFAWAAWRPGEYVLLPWRDWGTALGSVDWTAPVVRLVAGCLVVGGLLVALVAISAGRKDVRLASPGPEVTVTTSPRSLARLVGTRVRAEDGVSTATVIASGARVKVRASSRLLPKEELRPKVLDVAKTVVTDLPLPRAPKVSVVVHSNRERR</sequence>
<evidence type="ECO:0000259" key="2">
    <source>
        <dbReference type="Pfam" id="PF19803"/>
    </source>
</evidence>
<protein>
    <recommendedName>
        <fullName evidence="2">DUF6286 domain-containing protein</fullName>
    </recommendedName>
</protein>
<name>A0ABS5AA25_9PSEU</name>
<feature type="transmembrane region" description="Helical" evidence="1">
    <location>
        <begin position="55"/>
        <end position="79"/>
    </location>
</feature>
<keyword evidence="1" id="KW-0472">Membrane</keyword>
<dbReference type="Proteomes" id="UP001519363">
    <property type="component" value="Unassembled WGS sequence"/>
</dbReference>
<dbReference type="EMBL" id="JAGIOO010000001">
    <property type="protein sequence ID" value="MBP2473431.1"/>
    <property type="molecule type" value="Genomic_DNA"/>
</dbReference>
<gene>
    <name evidence="3" type="ORF">JOF53_002303</name>
</gene>
<keyword evidence="4" id="KW-1185">Reference proteome</keyword>
<organism evidence="3 4">
    <name type="scientific">Crossiella equi</name>
    <dbReference type="NCBI Taxonomy" id="130796"/>
    <lineage>
        <taxon>Bacteria</taxon>
        <taxon>Bacillati</taxon>
        <taxon>Actinomycetota</taxon>
        <taxon>Actinomycetes</taxon>
        <taxon>Pseudonocardiales</taxon>
        <taxon>Pseudonocardiaceae</taxon>
        <taxon>Crossiella</taxon>
    </lineage>
</organism>
<evidence type="ECO:0000313" key="3">
    <source>
        <dbReference type="EMBL" id="MBP2473431.1"/>
    </source>
</evidence>
<evidence type="ECO:0000256" key="1">
    <source>
        <dbReference type="SAM" id="Phobius"/>
    </source>
</evidence>
<dbReference type="Pfam" id="PF19803">
    <property type="entry name" value="DUF6286"/>
    <property type="match status" value="1"/>
</dbReference>
<accession>A0ABS5AA25</accession>
<keyword evidence="1" id="KW-1133">Transmembrane helix</keyword>
<feature type="domain" description="DUF6286" evidence="2">
    <location>
        <begin position="71"/>
        <end position="171"/>
    </location>
</feature>
<evidence type="ECO:0000313" key="4">
    <source>
        <dbReference type="Proteomes" id="UP001519363"/>
    </source>
</evidence>
<comment type="caution">
    <text evidence="3">The sequence shown here is derived from an EMBL/GenBank/DDBJ whole genome shotgun (WGS) entry which is preliminary data.</text>
</comment>
<dbReference type="InterPro" id="IPR046253">
    <property type="entry name" value="DUF6286"/>
</dbReference>
<reference evidence="3 4" key="1">
    <citation type="submission" date="2021-03" db="EMBL/GenBank/DDBJ databases">
        <title>Sequencing the genomes of 1000 actinobacteria strains.</title>
        <authorList>
            <person name="Klenk H.-P."/>
        </authorList>
    </citation>
    <scope>NUCLEOTIDE SEQUENCE [LARGE SCALE GENOMIC DNA]</scope>
    <source>
        <strain evidence="3 4">DSM 44580</strain>
    </source>
</reference>
<proteinExistence type="predicted"/>